<dbReference type="AlphaFoldDB" id="A0A8T0HJS1"/>
<organism evidence="1 2">
    <name type="scientific">Ceratodon purpureus</name>
    <name type="common">Fire moss</name>
    <name type="synonym">Dicranum purpureum</name>
    <dbReference type="NCBI Taxonomy" id="3225"/>
    <lineage>
        <taxon>Eukaryota</taxon>
        <taxon>Viridiplantae</taxon>
        <taxon>Streptophyta</taxon>
        <taxon>Embryophyta</taxon>
        <taxon>Bryophyta</taxon>
        <taxon>Bryophytina</taxon>
        <taxon>Bryopsida</taxon>
        <taxon>Dicranidae</taxon>
        <taxon>Pseudoditrichales</taxon>
        <taxon>Ditrichaceae</taxon>
        <taxon>Ceratodon</taxon>
    </lineage>
</organism>
<evidence type="ECO:0000313" key="1">
    <source>
        <dbReference type="EMBL" id="KAG0571023.1"/>
    </source>
</evidence>
<protein>
    <submittedName>
        <fullName evidence="1">Uncharacterized protein</fullName>
    </submittedName>
</protein>
<accession>A0A8T0HJS1</accession>
<keyword evidence="2" id="KW-1185">Reference proteome</keyword>
<dbReference type="EMBL" id="CM026427">
    <property type="protein sequence ID" value="KAG0571023.1"/>
    <property type="molecule type" value="Genomic_DNA"/>
</dbReference>
<gene>
    <name evidence="1" type="ORF">KC19_6G205800</name>
</gene>
<name>A0A8T0HJS1_CERPU</name>
<comment type="caution">
    <text evidence="1">The sequence shown here is derived from an EMBL/GenBank/DDBJ whole genome shotgun (WGS) entry which is preliminary data.</text>
</comment>
<sequence>MFWGSSTCCTAHSSVSAELTKTQLHNSLRCSHRIASHRIDRGRREALPQVAHIAMLRRPLTSPGCCALLLLPQSRDLQQI</sequence>
<proteinExistence type="predicted"/>
<reference evidence="1 2" key="1">
    <citation type="submission" date="2020-06" db="EMBL/GenBank/DDBJ databases">
        <title>WGS assembly of Ceratodon purpureus strain R40.</title>
        <authorList>
            <person name="Carey S.B."/>
            <person name="Jenkins J."/>
            <person name="Shu S."/>
            <person name="Lovell J.T."/>
            <person name="Sreedasyam A."/>
            <person name="Maumus F."/>
            <person name="Tiley G.P."/>
            <person name="Fernandez-Pozo N."/>
            <person name="Barry K."/>
            <person name="Chen C."/>
            <person name="Wang M."/>
            <person name="Lipzen A."/>
            <person name="Daum C."/>
            <person name="Saski C.A."/>
            <person name="Payton A.C."/>
            <person name="Mcbreen J.C."/>
            <person name="Conrad R.E."/>
            <person name="Kollar L.M."/>
            <person name="Olsson S."/>
            <person name="Huttunen S."/>
            <person name="Landis J.B."/>
            <person name="Wickett N.J."/>
            <person name="Johnson M.G."/>
            <person name="Rensing S.A."/>
            <person name="Grimwood J."/>
            <person name="Schmutz J."/>
            <person name="Mcdaniel S.F."/>
        </authorList>
    </citation>
    <scope>NUCLEOTIDE SEQUENCE [LARGE SCALE GENOMIC DNA]</scope>
    <source>
        <strain evidence="1 2">R40</strain>
    </source>
</reference>
<evidence type="ECO:0000313" key="2">
    <source>
        <dbReference type="Proteomes" id="UP000822688"/>
    </source>
</evidence>
<dbReference type="Proteomes" id="UP000822688">
    <property type="component" value="Chromosome 6"/>
</dbReference>